<reference evidence="1 2" key="1">
    <citation type="submission" date="2015-12" db="EMBL/GenBank/DDBJ databases">
        <title>Draft genome sequence of Moniliophthora roreri, the causal agent of frosty pod rot of cacao.</title>
        <authorList>
            <person name="Aime M.C."/>
            <person name="Diaz-Valderrama J.R."/>
            <person name="Kijpornyongpan T."/>
            <person name="Phillips-Mora W."/>
        </authorList>
    </citation>
    <scope>NUCLEOTIDE SEQUENCE [LARGE SCALE GENOMIC DNA]</scope>
    <source>
        <strain evidence="1 2">MCA 2952</strain>
    </source>
</reference>
<dbReference type="eggNOG" id="ENOG502SKEZ">
    <property type="taxonomic scope" value="Eukaryota"/>
</dbReference>
<protein>
    <submittedName>
        <fullName evidence="1">Uncharacterized protein</fullName>
    </submittedName>
</protein>
<evidence type="ECO:0000313" key="2">
    <source>
        <dbReference type="Proteomes" id="UP000054988"/>
    </source>
</evidence>
<dbReference type="Pfam" id="PF18758">
    <property type="entry name" value="KDZ"/>
    <property type="match status" value="1"/>
</dbReference>
<name>A0A0W0G254_MONRR</name>
<dbReference type="AlphaFoldDB" id="A0A0W0G254"/>
<dbReference type="InterPro" id="IPR040521">
    <property type="entry name" value="KDZ"/>
</dbReference>
<gene>
    <name evidence="1" type="ORF">WG66_4768</name>
</gene>
<dbReference type="Proteomes" id="UP000054988">
    <property type="component" value="Unassembled WGS sequence"/>
</dbReference>
<comment type="caution">
    <text evidence="1">The sequence shown here is derived from an EMBL/GenBank/DDBJ whole genome shotgun (WGS) entry which is preliminary data.</text>
</comment>
<organism evidence="1 2">
    <name type="scientific">Moniliophthora roreri</name>
    <name type="common">Frosty pod rot fungus</name>
    <name type="synonym">Monilia roreri</name>
    <dbReference type="NCBI Taxonomy" id="221103"/>
    <lineage>
        <taxon>Eukaryota</taxon>
        <taxon>Fungi</taxon>
        <taxon>Dikarya</taxon>
        <taxon>Basidiomycota</taxon>
        <taxon>Agaricomycotina</taxon>
        <taxon>Agaricomycetes</taxon>
        <taxon>Agaricomycetidae</taxon>
        <taxon>Agaricales</taxon>
        <taxon>Marasmiineae</taxon>
        <taxon>Marasmiaceae</taxon>
        <taxon>Moniliophthora</taxon>
    </lineage>
</organism>
<proteinExistence type="predicted"/>
<evidence type="ECO:0000313" key="1">
    <source>
        <dbReference type="EMBL" id="KTB42656.1"/>
    </source>
</evidence>
<dbReference type="EMBL" id="LATX01001307">
    <property type="protein sequence ID" value="KTB42656.1"/>
    <property type="molecule type" value="Genomic_DNA"/>
</dbReference>
<sequence length="607" mass="69773">MYGEEVVHKGQKVKKITRSLNRNADEWSAENAEYHNMMRGLSFPVREQLHEDVDMASHHSDDDEHPDPASMQLPSGEEGMLSSYAGGELEYHTLLTSTLEHSNRRGDDCTCEDWVKLQNEYWEKQKPHILRAYLAFKAFGALTTDTGANDSWTITTMDFHFTGPKVLSHPDGSRTVNESLAWHGFLGGSPEQPTIAFSFSLFEIYRQIHCVCPKFSVDGLARSLQYIHLLLQASHLEDQLRFAWDAYLGIMHDVEELMLSALSRDNHTVYNEMLSCIDGNSSLKLFDAAFKSGKQRKDTCQLINYWFMEKAEVNRFADEVWNAQKKSGDKDIDAMMNPQGSDMPFLSAEESHELHSCVNTCVEWWKAAGPESCKQMFALFAISGIFVATCCHGHILVLCDMTHSSESRMKYPLAVINNLIDRFGEDLGVAYDIMCAFFKTLLHSAKLRDKVIDNRLVGNFIYQNYRQALDRLLKDGPLLEEICEQRGISCDDCEQFLASERDYFNTEFEDPLELTIKMDYAELLQKLWAAKVQSDDAHLKFQSLQRDEGKNLSEKEKSWIEVRNRTTHQFYEIIEEEVADFEVEHGIVKRWKESFRRFASALMELGH</sequence>
<accession>A0A0W0G254</accession>